<reference evidence="2 3" key="1">
    <citation type="submission" date="2019-04" db="EMBL/GenBank/DDBJ databases">
        <title>Reference strain of H23.</title>
        <authorList>
            <person name="Luo X."/>
        </authorList>
    </citation>
    <scope>NUCLEOTIDE SEQUENCE [LARGE SCALE GENOMIC DNA]</scope>
    <source>
        <strain evidence="2 3">H23</strain>
    </source>
</reference>
<organism evidence="2 3">
    <name type="scientific">Luteimonas gilva</name>
    <dbReference type="NCBI Taxonomy" id="2572684"/>
    <lineage>
        <taxon>Bacteria</taxon>
        <taxon>Pseudomonadati</taxon>
        <taxon>Pseudomonadota</taxon>
        <taxon>Gammaproteobacteria</taxon>
        <taxon>Lysobacterales</taxon>
        <taxon>Lysobacteraceae</taxon>
        <taxon>Luteimonas</taxon>
    </lineage>
</organism>
<proteinExistence type="predicted"/>
<dbReference type="PANTHER" id="PTHR44068:SF11">
    <property type="entry name" value="GERANYL DIPHOSPHATE 2-C-METHYLTRANSFERASE"/>
    <property type="match status" value="1"/>
</dbReference>
<protein>
    <submittedName>
        <fullName evidence="2">Methyltransferase domain-containing protein</fullName>
    </submittedName>
</protein>
<evidence type="ECO:0000313" key="3">
    <source>
        <dbReference type="Proteomes" id="UP000308707"/>
    </source>
</evidence>
<dbReference type="OrthoDB" id="9797252at2"/>
<dbReference type="InterPro" id="IPR050447">
    <property type="entry name" value="Erg6_SMT_methyltransf"/>
</dbReference>
<dbReference type="InterPro" id="IPR029063">
    <property type="entry name" value="SAM-dependent_MTases_sf"/>
</dbReference>
<name>A0A4U5JYN2_9GAMM</name>
<dbReference type="PANTHER" id="PTHR44068">
    <property type="entry name" value="ZGC:194242"/>
    <property type="match status" value="1"/>
</dbReference>
<dbReference type="SUPFAM" id="SSF53335">
    <property type="entry name" value="S-adenosyl-L-methionine-dependent methyltransferases"/>
    <property type="match status" value="1"/>
</dbReference>
<evidence type="ECO:0000259" key="1">
    <source>
        <dbReference type="Pfam" id="PF13649"/>
    </source>
</evidence>
<dbReference type="Proteomes" id="UP000308707">
    <property type="component" value="Unassembled WGS sequence"/>
</dbReference>
<evidence type="ECO:0000313" key="2">
    <source>
        <dbReference type="EMBL" id="TKR33861.1"/>
    </source>
</evidence>
<keyword evidence="3" id="KW-1185">Reference proteome</keyword>
<accession>A0A4U5JYN2</accession>
<dbReference type="GO" id="GO:0008168">
    <property type="term" value="F:methyltransferase activity"/>
    <property type="evidence" value="ECO:0007669"/>
    <property type="project" value="UniProtKB-KW"/>
</dbReference>
<keyword evidence="2" id="KW-0489">Methyltransferase</keyword>
<gene>
    <name evidence="2" type="ORF">FCE95_06210</name>
</gene>
<feature type="domain" description="Methyltransferase" evidence="1">
    <location>
        <begin position="92"/>
        <end position="189"/>
    </location>
</feature>
<dbReference type="Gene3D" id="3.40.50.150">
    <property type="entry name" value="Vaccinia Virus protein VP39"/>
    <property type="match status" value="1"/>
</dbReference>
<dbReference type="AlphaFoldDB" id="A0A4U5JYN2"/>
<dbReference type="GO" id="GO:0032259">
    <property type="term" value="P:methylation"/>
    <property type="evidence" value="ECO:0007669"/>
    <property type="project" value="UniProtKB-KW"/>
</dbReference>
<dbReference type="InterPro" id="IPR041698">
    <property type="entry name" value="Methyltransf_25"/>
</dbReference>
<comment type="caution">
    <text evidence="2">The sequence shown here is derived from an EMBL/GenBank/DDBJ whole genome shotgun (WGS) entry which is preliminary data.</text>
</comment>
<dbReference type="CDD" id="cd02440">
    <property type="entry name" value="AdoMet_MTases"/>
    <property type="match status" value="1"/>
</dbReference>
<keyword evidence="2" id="KW-0808">Transferase</keyword>
<dbReference type="Pfam" id="PF13649">
    <property type="entry name" value="Methyltransf_25"/>
    <property type="match status" value="1"/>
</dbReference>
<dbReference type="EMBL" id="SZUA01000001">
    <property type="protein sequence ID" value="TKR33861.1"/>
    <property type="molecule type" value="Genomic_DNA"/>
</dbReference>
<dbReference type="RefSeq" id="WP_137266066.1">
    <property type="nucleotide sequence ID" value="NZ_SZUA01000001.1"/>
</dbReference>
<sequence length="311" mass="34694">MSTDRASEALIDGLPTTKNAGDPAIDRTLADVASYYATATEDYRQWSRGLNMHFGYWQWPLSPFDREAMLEALNRQAIARMAIDGDAPIRAVDLGCGAGAVARALARQHPQARITCVTIAPVQIEYGRELNADAGVAERIDMHLSDYRDTGLPSESFDRAWFVESACHADGPDKRAPLAEAHRLLKPGGRLLIADGFKRDARPLPRWLRNTYRSWCRGWAIPEMAQLDALTAALADLGFVDIRVEDVSWRMAPSFAHIPWVATRYVLNEWAGGHRLSAWRRHHARASFLSIPLGLALRHFRYCFVSASKAG</sequence>